<dbReference type="Pfam" id="PF08659">
    <property type="entry name" value="KR"/>
    <property type="match status" value="1"/>
</dbReference>
<keyword evidence="1" id="KW-0596">Phosphopantetheine</keyword>
<keyword evidence="3" id="KW-0808">Transferase</keyword>
<dbReference type="InterPro" id="IPR050091">
    <property type="entry name" value="PKS_NRPS_Biosynth_Enz"/>
</dbReference>
<dbReference type="SMART" id="SM00823">
    <property type="entry name" value="PKS_PP"/>
    <property type="match status" value="1"/>
</dbReference>
<dbReference type="InterPro" id="IPR020806">
    <property type="entry name" value="PKS_PP-bd"/>
</dbReference>
<name>A0ABU2SHP5_9ACTN</name>
<dbReference type="Gene3D" id="3.10.129.110">
    <property type="entry name" value="Polyketide synthase dehydratase"/>
    <property type="match status" value="1"/>
</dbReference>
<dbReference type="SUPFAM" id="SSF47336">
    <property type="entry name" value="ACP-like"/>
    <property type="match status" value="1"/>
</dbReference>
<comment type="caution">
    <text evidence="8">The sequence shown here is derived from an EMBL/GenBank/DDBJ whole genome shotgun (WGS) entry which is preliminary data.</text>
</comment>
<dbReference type="EMBL" id="JAVREV010000042">
    <property type="protein sequence ID" value="MDT0447404.1"/>
    <property type="molecule type" value="Genomic_DNA"/>
</dbReference>
<evidence type="ECO:0000259" key="7">
    <source>
        <dbReference type="PROSITE" id="PS52019"/>
    </source>
</evidence>
<feature type="region of interest" description="N-terminal hotdog fold" evidence="5">
    <location>
        <begin position="1"/>
        <end position="115"/>
    </location>
</feature>
<dbReference type="Proteomes" id="UP001183615">
    <property type="component" value="Unassembled WGS sequence"/>
</dbReference>
<evidence type="ECO:0000313" key="8">
    <source>
        <dbReference type="EMBL" id="MDT0447404.1"/>
    </source>
</evidence>
<dbReference type="SMART" id="SM00826">
    <property type="entry name" value="PKS_DH"/>
    <property type="match status" value="1"/>
</dbReference>
<keyword evidence="9" id="KW-1185">Reference proteome</keyword>
<dbReference type="PANTHER" id="PTHR43775">
    <property type="entry name" value="FATTY ACID SYNTHASE"/>
    <property type="match status" value="1"/>
</dbReference>
<dbReference type="InterPro" id="IPR006162">
    <property type="entry name" value="Ppantetheine_attach_site"/>
</dbReference>
<feature type="domain" description="PKS/mFAS DH" evidence="7">
    <location>
        <begin position="1"/>
        <end position="259"/>
    </location>
</feature>
<dbReference type="PROSITE" id="PS00012">
    <property type="entry name" value="PHOSPHOPANTETHEINE"/>
    <property type="match status" value="1"/>
</dbReference>
<feature type="active site" description="Proton acceptor; for dehydratase activity" evidence="5">
    <location>
        <position position="30"/>
    </location>
</feature>
<dbReference type="Pfam" id="PF22953">
    <property type="entry name" value="SpnB_Rossmann"/>
    <property type="match status" value="1"/>
</dbReference>
<dbReference type="CDD" id="cd08956">
    <property type="entry name" value="KR_3_FAS_SDR_x"/>
    <property type="match status" value="1"/>
</dbReference>
<dbReference type="PANTHER" id="PTHR43775:SF51">
    <property type="entry name" value="INACTIVE PHENOLPHTHIOCEROL SYNTHESIS POLYKETIDE SYNTHASE TYPE I PKS1-RELATED"/>
    <property type="match status" value="1"/>
</dbReference>
<evidence type="ECO:0000256" key="4">
    <source>
        <dbReference type="ARBA" id="ARBA00023268"/>
    </source>
</evidence>
<dbReference type="Pfam" id="PF00550">
    <property type="entry name" value="PP-binding"/>
    <property type="match status" value="1"/>
</dbReference>
<keyword evidence="4" id="KW-0511">Multifunctional enzyme</keyword>
<dbReference type="Gene3D" id="3.40.50.720">
    <property type="entry name" value="NAD(P)-binding Rossmann-like Domain"/>
    <property type="match status" value="1"/>
</dbReference>
<dbReference type="SMART" id="SM00822">
    <property type="entry name" value="PKS_KR"/>
    <property type="match status" value="1"/>
</dbReference>
<feature type="active site" description="Proton donor; for dehydratase activity" evidence="5">
    <location>
        <position position="185"/>
    </location>
</feature>
<dbReference type="InterPro" id="IPR036291">
    <property type="entry name" value="NAD(P)-bd_dom_sf"/>
</dbReference>
<evidence type="ECO:0000256" key="2">
    <source>
        <dbReference type="ARBA" id="ARBA00022553"/>
    </source>
</evidence>
<dbReference type="Gene3D" id="1.10.1200.10">
    <property type="entry name" value="ACP-like"/>
    <property type="match status" value="1"/>
</dbReference>
<reference evidence="9" key="1">
    <citation type="submission" date="2023-07" db="EMBL/GenBank/DDBJ databases">
        <title>30 novel species of actinomycetes from the DSMZ collection.</title>
        <authorList>
            <person name="Nouioui I."/>
        </authorList>
    </citation>
    <scope>NUCLEOTIDE SEQUENCE [LARGE SCALE GENOMIC DNA]</scope>
    <source>
        <strain evidence="9">DSM 41886</strain>
    </source>
</reference>
<sequence length="884" mass="92174">MGGGVELAGGGGVVFSGRVSLEGFGWLGDHGVWGSVLVPGAVFVGLGLCGGGRLEELTLRVPLVLSERGGVDVQVRVGVVDEVGRRDVGVFARPDEATPWTQHATGVLSGEPDPEPPAWEGTWPPPGAVPVPVDYNRLADTGFTYGPAFRGLRAAWRRGEEIFAEVRLPEERHGDDFDLHPALLDAALHAGLLEGADRVRLPFSWTGVTLHATGATALRVRLTPTGPDTMSLALADETGAPVATVASLTLRPVTPQQLSAQRRDTPLHHVEWLPLPGGAAQPASPSTPPRADGVALLGPDGLGTSLPLVPGLSAFGSPVPDIVIAPFLSPPAGESPAEAARAATGEALRLVQEWFGDERFASSRLILLTRGAVADVPESEVTDLARAPLWGLVRSAQSENPGRLVLADIDDHRASFAALLAALPSGEPQIVVRSGLARVPRLTRTERAAGDRTPVFGGEGTVLITGGTGTLGSLVARHLAEAHGVRRLLLISRQGPDADGVAELLADLAALGAEATVVACDAADREALATALAGVQLTGVVHTAGVLDDGVIASLTPERIDTVLRPKVDAAWHLHELTRGYDLSAFVLFSSAAGLLGNAGQGSYAAANAFLDALAHHRRAAGLSGSSLAWGLWARASGMTSHLGEEEVRRLGRTGLLPLGTEQGLALFDAAVADTRAVLVPALLDTAGARMRGEVPFLLRGLVRTPARRQADGETAGALQRRLEALSGTERDRAFLDFVRGHVATVLGHAAAASVDPERGFLDLGLDSLTALELRNRLNAATGCRLSPTLIFDHPTPAAVARHLQAELFPVPPQDDSADTSEAEFRRALASIPLARYREAGLVATLLRLAETDAAATVPDETAAVDTLDTMDVASLVRVALGDH</sequence>
<evidence type="ECO:0000256" key="1">
    <source>
        <dbReference type="ARBA" id="ARBA00022450"/>
    </source>
</evidence>
<gene>
    <name evidence="8" type="ORF">RM779_33130</name>
</gene>
<dbReference type="PROSITE" id="PS52019">
    <property type="entry name" value="PKS_MFAS_DH"/>
    <property type="match status" value="1"/>
</dbReference>
<dbReference type="Pfam" id="PF21089">
    <property type="entry name" value="PKS_DH_N"/>
    <property type="match status" value="1"/>
</dbReference>
<dbReference type="Gene3D" id="3.40.50.11460">
    <property type="match status" value="1"/>
</dbReference>
<organism evidence="8 9">
    <name type="scientific">Streptomyces johnsoniae</name>
    <dbReference type="NCBI Taxonomy" id="3075532"/>
    <lineage>
        <taxon>Bacteria</taxon>
        <taxon>Bacillati</taxon>
        <taxon>Actinomycetota</taxon>
        <taxon>Actinomycetes</taxon>
        <taxon>Kitasatosporales</taxon>
        <taxon>Streptomycetaceae</taxon>
        <taxon>Streptomyces</taxon>
    </lineage>
</organism>
<dbReference type="InterPro" id="IPR057326">
    <property type="entry name" value="KR_dom"/>
</dbReference>
<dbReference type="InterPro" id="IPR042104">
    <property type="entry name" value="PKS_dehydratase_sf"/>
</dbReference>
<feature type="region of interest" description="C-terminal hotdog fold" evidence="5">
    <location>
        <begin position="126"/>
        <end position="259"/>
    </location>
</feature>
<dbReference type="InterPro" id="IPR020807">
    <property type="entry name" value="PKS_DH"/>
</dbReference>
<evidence type="ECO:0000259" key="6">
    <source>
        <dbReference type="PROSITE" id="PS50075"/>
    </source>
</evidence>
<protein>
    <submittedName>
        <fullName evidence="8">Type I polyketide synthase</fullName>
    </submittedName>
</protein>
<dbReference type="PROSITE" id="PS50075">
    <property type="entry name" value="CARRIER"/>
    <property type="match status" value="1"/>
</dbReference>
<dbReference type="InterPro" id="IPR049900">
    <property type="entry name" value="PKS_mFAS_DH"/>
</dbReference>
<accession>A0ABU2SHP5</accession>
<dbReference type="SUPFAM" id="SSF51735">
    <property type="entry name" value="NAD(P)-binding Rossmann-fold domains"/>
    <property type="match status" value="2"/>
</dbReference>
<keyword evidence="2" id="KW-0597">Phosphoprotein</keyword>
<evidence type="ECO:0000313" key="9">
    <source>
        <dbReference type="Proteomes" id="UP001183615"/>
    </source>
</evidence>
<evidence type="ECO:0000256" key="3">
    <source>
        <dbReference type="ARBA" id="ARBA00022679"/>
    </source>
</evidence>
<dbReference type="Pfam" id="PF14765">
    <property type="entry name" value="PS-DH"/>
    <property type="match status" value="1"/>
</dbReference>
<feature type="domain" description="Carrier" evidence="6">
    <location>
        <begin position="733"/>
        <end position="808"/>
    </location>
</feature>
<dbReference type="InterPro" id="IPR009081">
    <property type="entry name" value="PP-bd_ACP"/>
</dbReference>
<dbReference type="InterPro" id="IPR055123">
    <property type="entry name" value="SpnB-like_Rossmann"/>
</dbReference>
<evidence type="ECO:0000256" key="5">
    <source>
        <dbReference type="PROSITE-ProRule" id="PRU01363"/>
    </source>
</evidence>
<dbReference type="SMART" id="SM01294">
    <property type="entry name" value="PKS_PP_betabranch"/>
    <property type="match status" value="1"/>
</dbReference>
<dbReference type="InterPro" id="IPR013968">
    <property type="entry name" value="PKS_KR"/>
</dbReference>
<dbReference type="InterPro" id="IPR036736">
    <property type="entry name" value="ACP-like_sf"/>
</dbReference>
<dbReference type="InterPro" id="IPR049552">
    <property type="entry name" value="PKS_DH_N"/>
</dbReference>
<dbReference type="InterPro" id="IPR049551">
    <property type="entry name" value="PKS_DH_C"/>
</dbReference>
<proteinExistence type="predicted"/>